<organism evidence="3 4">
    <name type="scientific">Aldrovandia affinis</name>
    <dbReference type="NCBI Taxonomy" id="143900"/>
    <lineage>
        <taxon>Eukaryota</taxon>
        <taxon>Metazoa</taxon>
        <taxon>Chordata</taxon>
        <taxon>Craniata</taxon>
        <taxon>Vertebrata</taxon>
        <taxon>Euteleostomi</taxon>
        <taxon>Actinopterygii</taxon>
        <taxon>Neopterygii</taxon>
        <taxon>Teleostei</taxon>
        <taxon>Notacanthiformes</taxon>
        <taxon>Halosauridae</taxon>
        <taxon>Aldrovandia</taxon>
    </lineage>
</organism>
<dbReference type="EMBL" id="JAINUG010000374">
    <property type="protein sequence ID" value="KAJ8373079.1"/>
    <property type="molecule type" value="Genomic_DNA"/>
</dbReference>
<keyword evidence="1" id="KW-1133">Transmembrane helix</keyword>
<evidence type="ECO:0000256" key="1">
    <source>
        <dbReference type="SAM" id="Phobius"/>
    </source>
</evidence>
<accession>A0AAD7RAY2</accession>
<sequence>MSMSSLAAVALAFLVSASVSSFAMANILIALPYVFMMATTINEMKGQVFTLGNFSVTGEMYMKAQGIDYSPWGFWQNQVALFGIAFVCMVLAYIQLLRINRWK</sequence>
<feature type="signal peptide" evidence="2">
    <location>
        <begin position="1"/>
        <end position="17"/>
    </location>
</feature>
<proteinExistence type="predicted"/>
<evidence type="ECO:0000256" key="2">
    <source>
        <dbReference type="SAM" id="SignalP"/>
    </source>
</evidence>
<keyword evidence="1" id="KW-0812">Transmembrane</keyword>
<evidence type="ECO:0000313" key="3">
    <source>
        <dbReference type="EMBL" id="KAJ8373079.1"/>
    </source>
</evidence>
<feature type="chain" id="PRO_5042255350" evidence="2">
    <location>
        <begin position="18"/>
        <end position="103"/>
    </location>
</feature>
<keyword evidence="2" id="KW-0732">Signal</keyword>
<feature type="transmembrane region" description="Helical" evidence="1">
    <location>
        <begin position="79"/>
        <end position="97"/>
    </location>
</feature>
<dbReference type="AlphaFoldDB" id="A0AAD7RAY2"/>
<name>A0AAD7RAY2_9TELE</name>
<keyword evidence="4" id="KW-1185">Reference proteome</keyword>
<comment type="caution">
    <text evidence="3">The sequence shown here is derived from an EMBL/GenBank/DDBJ whole genome shotgun (WGS) entry which is preliminary data.</text>
</comment>
<reference evidence="3" key="1">
    <citation type="journal article" date="2023" name="Science">
        <title>Genome structures resolve the early diversification of teleost fishes.</title>
        <authorList>
            <person name="Parey E."/>
            <person name="Louis A."/>
            <person name="Montfort J."/>
            <person name="Bouchez O."/>
            <person name="Roques C."/>
            <person name="Iampietro C."/>
            <person name="Lluch J."/>
            <person name="Castinel A."/>
            <person name="Donnadieu C."/>
            <person name="Desvignes T."/>
            <person name="Floi Bucao C."/>
            <person name="Jouanno E."/>
            <person name="Wen M."/>
            <person name="Mejri S."/>
            <person name="Dirks R."/>
            <person name="Jansen H."/>
            <person name="Henkel C."/>
            <person name="Chen W.J."/>
            <person name="Zahm M."/>
            <person name="Cabau C."/>
            <person name="Klopp C."/>
            <person name="Thompson A.W."/>
            <person name="Robinson-Rechavi M."/>
            <person name="Braasch I."/>
            <person name="Lecointre G."/>
            <person name="Bobe J."/>
            <person name="Postlethwait J.H."/>
            <person name="Berthelot C."/>
            <person name="Roest Crollius H."/>
            <person name="Guiguen Y."/>
        </authorList>
    </citation>
    <scope>NUCLEOTIDE SEQUENCE</scope>
    <source>
        <strain evidence="3">NC1722</strain>
    </source>
</reference>
<evidence type="ECO:0000313" key="4">
    <source>
        <dbReference type="Proteomes" id="UP001221898"/>
    </source>
</evidence>
<protein>
    <submittedName>
        <fullName evidence="3">Uncharacterized protein</fullName>
    </submittedName>
</protein>
<gene>
    <name evidence="3" type="ORF">AAFF_G00271340</name>
</gene>
<keyword evidence="1" id="KW-0472">Membrane</keyword>
<dbReference type="Proteomes" id="UP001221898">
    <property type="component" value="Unassembled WGS sequence"/>
</dbReference>